<evidence type="ECO:0000313" key="3">
    <source>
        <dbReference type="EMBL" id="ABU81719.1"/>
    </source>
</evidence>
<dbReference type="PANTHER" id="PTHR33542">
    <property type="entry name" value="SIROHYDROCHLORIN FERROCHELATASE, CHLOROPLASTIC"/>
    <property type="match status" value="1"/>
</dbReference>
<dbReference type="GO" id="GO:0046872">
    <property type="term" value="F:metal ion binding"/>
    <property type="evidence" value="ECO:0007669"/>
    <property type="project" value="UniProtKB-KW"/>
</dbReference>
<dbReference type="Gene3D" id="3.40.50.1400">
    <property type="match status" value="1"/>
</dbReference>
<dbReference type="OrthoDB" id="11653at2157"/>
<reference evidence="3 4" key="1">
    <citation type="journal article" date="2008" name="Genome Biol.">
        <title>A genomic analysis of the archaeal system Ignicoccus hospitalis-Nanoarchaeum equitans.</title>
        <authorList>
            <person name="Podar M."/>
            <person name="Anderson I."/>
            <person name="Makarova K.S."/>
            <person name="Elkins J.G."/>
            <person name="Ivanova N."/>
            <person name="Wall M.A."/>
            <person name="Lykidis A."/>
            <person name="Mavromatis K."/>
            <person name="Sun H."/>
            <person name="Hudson M.E."/>
            <person name="Chen W."/>
            <person name="Deciu C."/>
            <person name="Hutchison D."/>
            <person name="Eads J.R."/>
            <person name="Anderson A."/>
            <person name="Fernandes F."/>
            <person name="Szeto E."/>
            <person name="Lapidus A."/>
            <person name="Kyrpides N.C."/>
            <person name="Saier M.H.Jr."/>
            <person name="Richardson P.M."/>
            <person name="Rachel R."/>
            <person name="Huber H."/>
            <person name="Eisen J.A."/>
            <person name="Koonin E.V."/>
            <person name="Keller M."/>
            <person name="Stetter K.O."/>
        </authorList>
    </citation>
    <scope>NUCLEOTIDE SEQUENCE [LARGE SCALE GENOMIC DNA]</scope>
    <source>
        <strain evidence="4">KIN4/I / DSM 18386 / JCM 14125</strain>
    </source>
</reference>
<evidence type="ECO:0000313" key="4">
    <source>
        <dbReference type="Proteomes" id="UP000000262"/>
    </source>
</evidence>
<organism evidence="3 4">
    <name type="scientific">Ignicoccus hospitalis (strain KIN4/I / DSM 18386 / JCM 14125)</name>
    <dbReference type="NCBI Taxonomy" id="453591"/>
    <lineage>
        <taxon>Archaea</taxon>
        <taxon>Thermoproteota</taxon>
        <taxon>Thermoprotei</taxon>
        <taxon>Desulfurococcales</taxon>
        <taxon>Desulfurococcaceae</taxon>
        <taxon>Ignicoccus</taxon>
    </lineage>
</organism>
<gene>
    <name evidence="3" type="ordered locus">Igni_0537</name>
</gene>
<dbReference type="PhylomeDB" id="A8A9W7"/>
<dbReference type="InterPro" id="IPR050963">
    <property type="entry name" value="Sirohydro_Cobaltochel/CbiX"/>
</dbReference>
<sequence length="115" mass="12849">MEASIVLIAHGSKNKNFYRMVNNVARMLEEKVGKKVYVGYLMGEPSVEEAVKEAPGDLVVVVPFFISESSHVVRDVRERVMKVSNGKKVVFAKPLGDHPLVVEVLYSRYLEALGE</sequence>
<dbReference type="HOGENOM" id="CLU_2103467_0_0_2"/>
<dbReference type="AlphaFoldDB" id="A8A9W7"/>
<name>A8A9W7_IGNH4</name>
<dbReference type="PANTHER" id="PTHR33542:SF3">
    <property type="entry name" value="SIROHYDROCHLORIN FERROCHELATASE, CHLOROPLASTIC"/>
    <property type="match status" value="1"/>
</dbReference>
<dbReference type="GeneID" id="5561703"/>
<dbReference type="SUPFAM" id="SSF53800">
    <property type="entry name" value="Chelatase"/>
    <property type="match status" value="1"/>
</dbReference>
<dbReference type="Pfam" id="PF01903">
    <property type="entry name" value="CbiX"/>
    <property type="match status" value="1"/>
</dbReference>
<evidence type="ECO:0000256" key="2">
    <source>
        <dbReference type="ARBA" id="ARBA00023239"/>
    </source>
</evidence>
<dbReference type="GO" id="GO:0016829">
    <property type="term" value="F:lyase activity"/>
    <property type="evidence" value="ECO:0007669"/>
    <property type="project" value="UniProtKB-KW"/>
</dbReference>
<protein>
    <submittedName>
        <fullName evidence="3">Cobalamin (Vitamin B12) biosynthesis CbiX protein</fullName>
    </submittedName>
</protein>
<evidence type="ECO:0000256" key="1">
    <source>
        <dbReference type="ARBA" id="ARBA00022723"/>
    </source>
</evidence>
<accession>A8A9W7</accession>
<proteinExistence type="predicted"/>
<dbReference type="STRING" id="453591.Igni_0537"/>
<dbReference type="eggNOG" id="arCOG02246">
    <property type="taxonomic scope" value="Archaea"/>
</dbReference>
<dbReference type="InterPro" id="IPR002762">
    <property type="entry name" value="CbiX-like"/>
</dbReference>
<dbReference type="RefSeq" id="WP_011998571.1">
    <property type="nucleotide sequence ID" value="NC_009776.1"/>
</dbReference>
<keyword evidence="4" id="KW-1185">Reference proteome</keyword>
<keyword evidence="1" id="KW-0479">Metal-binding</keyword>
<dbReference type="Proteomes" id="UP000000262">
    <property type="component" value="Chromosome"/>
</dbReference>
<keyword evidence="2" id="KW-0456">Lyase</keyword>
<dbReference type="EMBL" id="CP000816">
    <property type="protein sequence ID" value="ABU81719.1"/>
    <property type="molecule type" value="Genomic_DNA"/>
</dbReference>
<dbReference type="KEGG" id="iho:Igni_0537"/>